<keyword evidence="1" id="KW-0547">Nucleotide-binding</keyword>
<feature type="domain" description="FtsK" evidence="2">
    <location>
        <begin position="244"/>
        <end position="437"/>
    </location>
</feature>
<dbReference type="InterPro" id="IPR002543">
    <property type="entry name" value="FtsK_dom"/>
</dbReference>
<protein>
    <recommendedName>
        <fullName evidence="2">FtsK domain-containing protein</fullName>
    </recommendedName>
</protein>
<dbReference type="PROSITE" id="PS50901">
    <property type="entry name" value="FTSK"/>
    <property type="match status" value="1"/>
</dbReference>
<evidence type="ECO:0000313" key="3">
    <source>
        <dbReference type="EMBL" id="GHG04166.1"/>
    </source>
</evidence>
<name>A0A919ENV4_STRFL</name>
<dbReference type="InterPro" id="IPR027417">
    <property type="entry name" value="P-loop_NTPase"/>
</dbReference>
<dbReference type="GO" id="GO:0005524">
    <property type="term" value="F:ATP binding"/>
    <property type="evidence" value="ECO:0007669"/>
    <property type="project" value="UniProtKB-UniRule"/>
</dbReference>
<evidence type="ECO:0000256" key="1">
    <source>
        <dbReference type="PROSITE-ProRule" id="PRU00289"/>
    </source>
</evidence>
<reference evidence="3" key="2">
    <citation type="submission" date="2020-09" db="EMBL/GenBank/DDBJ databases">
        <authorList>
            <person name="Sun Q."/>
            <person name="Ohkuma M."/>
        </authorList>
    </citation>
    <scope>NUCLEOTIDE SEQUENCE</scope>
    <source>
        <strain evidence="3">JCM 4122</strain>
    </source>
</reference>
<accession>A0A919ENV4</accession>
<keyword evidence="1" id="KW-0067">ATP-binding</keyword>
<organism evidence="3 4">
    <name type="scientific">Streptomyces filamentosus</name>
    <name type="common">Streptomyces roseosporus</name>
    <dbReference type="NCBI Taxonomy" id="67294"/>
    <lineage>
        <taxon>Bacteria</taxon>
        <taxon>Bacillati</taxon>
        <taxon>Actinomycetota</taxon>
        <taxon>Actinomycetes</taxon>
        <taxon>Kitasatosporales</taxon>
        <taxon>Streptomycetaceae</taxon>
        <taxon>Streptomyces</taxon>
    </lineage>
</organism>
<dbReference type="Proteomes" id="UP000632849">
    <property type="component" value="Unassembled WGS sequence"/>
</dbReference>
<dbReference type="Gene3D" id="3.40.50.300">
    <property type="entry name" value="P-loop containing nucleotide triphosphate hydrolases"/>
    <property type="match status" value="1"/>
</dbReference>
<dbReference type="GO" id="GO:0003677">
    <property type="term" value="F:DNA binding"/>
    <property type="evidence" value="ECO:0007669"/>
    <property type="project" value="InterPro"/>
</dbReference>
<keyword evidence="4" id="KW-1185">Reference proteome</keyword>
<dbReference type="EMBL" id="BNBE01000002">
    <property type="protein sequence ID" value="GHG04166.1"/>
    <property type="molecule type" value="Genomic_DNA"/>
</dbReference>
<dbReference type="AlphaFoldDB" id="A0A919ENV4"/>
<sequence>MPSPSSRGLDEALDNLATMAGRFFVGEDLDGIRRTDATFLRPGRRVIAKNLDVPVRRSSYRAGWHRLTVRTAALAAAAGSAYAYLTHPAGVTQTLTYGAPAAMLATAAGGVVYRVKGRERRELLEEWVEPLHQALADPLGVSEHTDPASYLHVPVDFSDDDAEIRIDLPLHLKFNHDQVAELVMQKLALQNASFSWRLAGRDPHLIVKKKDRPPASLGLDDHGVRDLLASVPESAPLIGLGAGKKKVSVDLDHESPHVLISAGTGGGKSTILRTIACQFLHNGAQAHILDFKRISHTWARGIPGVHYCRDISDIHDALIALGAEGHRRIRLAEELGDDVLASDPSLVGPRNVILLEEINATMAQLRRYWEKNRTSDDPKTSPAIDALAEILFMGRQVRLHVLLVAQSATARALGGPEMRENFSTRILVRYTMNAWKMLVPEVTPAPKPTRHPGRVQVVLGGTARETQVLNLSEAEARAWAMAGVPGQHQPLTLRKTPAPAAAPGDPSPVVPAGLAAGEALTAVVPVPGEEELIGLRVAQRELEGVSLAGLRWARINDPEFPDVAGRNGQEYLYRRGDLHRWARNR</sequence>
<reference evidence="3" key="1">
    <citation type="journal article" date="2014" name="Int. J. Syst. Evol. Microbiol.">
        <title>Complete genome sequence of Corynebacterium casei LMG S-19264T (=DSM 44701T), isolated from a smear-ripened cheese.</title>
        <authorList>
            <consortium name="US DOE Joint Genome Institute (JGI-PGF)"/>
            <person name="Walter F."/>
            <person name="Albersmeier A."/>
            <person name="Kalinowski J."/>
            <person name="Ruckert C."/>
        </authorList>
    </citation>
    <scope>NUCLEOTIDE SEQUENCE</scope>
    <source>
        <strain evidence="3">JCM 4122</strain>
    </source>
</reference>
<comment type="caution">
    <text evidence="3">The sequence shown here is derived from an EMBL/GenBank/DDBJ whole genome shotgun (WGS) entry which is preliminary data.</text>
</comment>
<feature type="binding site" evidence="1">
    <location>
        <begin position="262"/>
        <end position="269"/>
    </location>
    <ligand>
        <name>ATP</name>
        <dbReference type="ChEBI" id="CHEBI:30616"/>
    </ligand>
</feature>
<gene>
    <name evidence="3" type="ORF">GCM10017667_38220</name>
</gene>
<dbReference type="SUPFAM" id="SSF52540">
    <property type="entry name" value="P-loop containing nucleoside triphosphate hydrolases"/>
    <property type="match status" value="1"/>
</dbReference>
<evidence type="ECO:0000313" key="4">
    <source>
        <dbReference type="Proteomes" id="UP000632849"/>
    </source>
</evidence>
<evidence type="ECO:0000259" key="2">
    <source>
        <dbReference type="PROSITE" id="PS50901"/>
    </source>
</evidence>
<proteinExistence type="predicted"/>
<dbReference type="RefSeq" id="WP_190042312.1">
    <property type="nucleotide sequence ID" value="NZ_BNBE01000002.1"/>
</dbReference>